<dbReference type="InterPro" id="IPR005467">
    <property type="entry name" value="His_kinase_dom"/>
</dbReference>
<evidence type="ECO:0000256" key="10">
    <source>
        <dbReference type="ARBA" id="ARBA00022840"/>
    </source>
</evidence>
<dbReference type="PROSITE" id="PS50109">
    <property type="entry name" value="HIS_KIN"/>
    <property type="match status" value="1"/>
</dbReference>
<protein>
    <recommendedName>
        <fullName evidence="3">histidine kinase</fullName>
        <ecNumber evidence="3">2.7.13.3</ecNumber>
    </recommendedName>
</protein>
<dbReference type="PRINTS" id="PR00344">
    <property type="entry name" value="BCTRLSENSOR"/>
</dbReference>
<dbReference type="EC" id="2.7.13.3" evidence="3"/>
<dbReference type="Pfam" id="PF02743">
    <property type="entry name" value="dCache_1"/>
    <property type="match status" value="1"/>
</dbReference>
<organism evidence="17 18">
    <name type="scientific">Cohnella phaseoli</name>
    <dbReference type="NCBI Taxonomy" id="456490"/>
    <lineage>
        <taxon>Bacteria</taxon>
        <taxon>Bacillati</taxon>
        <taxon>Bacillota</taxon>
        <taxon>Bacilli</taxon>
        <taxon>Bacillales</taxon>
        <taxon>Paenibacillaceae</taxon>
        <taxon>Cohnella</taxon>
    </lineage>
</organism>
<name>A0A3D9KP32_9BACL</name>
<dbReference type="PROSITE" id="PS50885">
    <property type="entry name" value="HAMP"/>
    <property type="match status" value="1"/>
</dbReference>
<dbReference type="EMBL" id="QRDZ01000002">
    <property type="protein sequence ID" value="RED87868.1"/>
    <property type="molecule type" value="Genomic_DNA"/>
</dbReference>
<gene>
    <name evidence="17" type="ORF">DFP98_102350</name>
</gene>
<evidence type="ECO:0000256" key="14">
    <source>
        <dbReference type="SAM" id="Phobius"/>
    </source>
</evidence>
<keyword evidence="10" id="KW-0067">ATP-binding</keyword>
<dbReference type="Pfam" id="PF06580">
    <property type="entry name" value="His_kinase"/>
    <property type="match status" value="1"/>
</dbReference>
<evidence type="ECO:0000259" key="16">
    <source>
        <dbReference type="PROSITE" id="PS50885"/>
    </source>
</evidence>
<evidence type="ECO:0000256" key="6">
    <source>
        <dbReference type="ARBA" id="ARBA00022679"/>
    </source>
</evidence>
<feature type="domain" description="HAMP" evidence="16">
    <location>
        <begin position="319"/>
        <end position="371"/>
    </location>
</feature>
<feature type="domain" description="Histidine kinase" evidence="15">
    <location>
        <begin position="369"/>
        <end position="588"/>
    </location>
</feature>
<dbReference type="Pfam" id="PF02518">
    <property type="entry name" value="HATPase_c"/>
    <property type="match status" value="1"/>
</dbReference>
<evidence type="ECO:0000313" key="18">
    <source>
        <dbReference type="Proteomes" id="UP000256977"/>
    </source>
</evidence>
<accession>A0A3D9KP32</accession>
<dbReference type="SMART" id="SM00387">
    <property type="entry name" value="HATPase_c"/>
    <property type="match status" value="1"/>
</dbReference>
<feature type="transmembrane region" description="Helical" evidence="14">
    <location>
        <begin position="21"/>
        <end position="43"/>
    </location>
</feature>
<evidence type="ECO:0000313" key="17">
    <source>
        <dbReference type="EMBL" id="RED87868.1"/>
    </source>
</evidence>
<dbReference type="SUPFAM" id="SSF55874">
    <property type="entry name" value="ATPase domain of HSP90 chaperone/DNA topoisomerase II/histidine kinase"/>
    <property type="match status" value="1"/>
</dbReference>
<evidence type="ECO:0000256" key="2">
    <source>
        <dbReference type="ARBA" id="ARBA00004651"/>
    </source>
</evidence>
<evidence type="ECO:0000256" key="11">
    <source>
        <dbReference type="ARBA" id="ARBA00022989"/>
    </source>
</evidence>
<keyword evidence="7 14" id="KW-0812">Transmembrane</keyword>
<comment type="subcellular location">
    <subcellularLocation>
        <location evidence="2">Cell membrane</location>
        <topology evidence="2">Multi-pass membrane protein</topology>
    </subcellularLocation>
</comment>
<keyword evidence="6" id="KW-0808">Transferase</keyword>
<keyword evidence="12" id="KW-0902">Two-component regulatory system</keyword>
<dbReference type="PANTHER" id="PTHR34220">
    <property type="entry name" value="SENSOR HISTIDINE KINASE YPDA"/>
    <property type="match status" value="1"/>
</dbReference>
<keyword evidence="8" id="KW-0547">Nucleotide-binding</keyword>
<dbReference type="OrthoDB" id="9776552at2"/>
<dbReference type="PANTHER" id="PTHR34220:SF11">
    <property type="entry name" value="SENSOR PROTEIN KINASE HPTS"/>
    <property type="match status" value="1"/>
</dbReference>
<dbReference type="GO" id="GO:0005886">
    <property type="term" value="C:plasma membrane"/>
    <property type="evidence" value="ECO:0007669"/>
    <property type="project" value="UniProtKB-SubCell"/>
</dbReference>
<dbReference type="InterPro" id="IPR033479">
    <property type="entry name" value="dCache_1"/>
</dbReference>
<dbReference type="InterPro" id="IPR036890">
    <property type="entry name" value="HATPase_C_sf"/>
</dbReference>
<dbReference type="GO" id="GO:0005524">
    <property type="term" value="F:ATP binding"/>
    <property type="evidence" value="ECO:0007669"/>
    <property type="project" value="UniProtKB-KW"/>
</dbReference>
<dbReference type="Gene3D" id="3.30.565.10">
    <property type="entry name" value="Histidine kinase-like ATPase, C-terminal domain"/>
    <property type="match status" value="1"/>
</dbReference>
<comment type="catalytic activity">
    <reaction evidence="1">
        <text>ATP + protein L-histidine = ADP + protein N-phospho-L-histidine.</text>
        <dbReference type="EC" id="2.7.13.3"/>
    </reaction>
</comment>
<dbReference type="InterPro" id="IPR003660">
    <property type="entry name" value="HAMP_dom"/>
</dbReference>
<dbReference type="Gene3D" id="6.10.340.10">
    <property type="match status" value="1"/>
</dbReference>
<evidence type="ECO:0000256" key="7">
    <source>
        <dbReference type="ARBA" id="ARBA00022692"/>
    </source>
</evidence>
<keyword evidence="5" id="KW-0597">Phosphoprotein</keyword>
<keyword evidence="11 14" id="KW-1133">Transmembrane helix</keyword>
<dbReference type="AlphaFoldDB" id="A0A3D9KP32"/>
<evidence type="ECO:0000256" key="9">
    <source>
        <dbReference type="ARBA" id="ARBA00022777"/>
    </source>
</evidence>
<evidence type="ECO:0000256" key="1">
    <source>
        <dbReference type="ARBA" id="ARBA00000085"/>
    </source>
</evidence>
<feature type="transmembrane region" description="Helical" evidence="14">
    <location>
        <begin position="298"/>
        <end position="317"/>
    </location>
</feature>
<evidence type="ECO:0000256" key="3">
    <source>
        <dbReference type="ARBA" id="ARBA00012438"/>
    </source>
</evidence>
<dbReference type="SUPFAM" id="SSF158472">
    <property type="entry name" value="HAMP domain-like"/>
    <property type="match status" value="1"/>
</dbReference>
<comment type="caution">
    <text evidence="17">The sequence shown here is derived from an EMBL/GenBank/DDBJ whole genome shotgun (WGS) entry which is preliminary data.</text>
</comment>
<evidence type="ECO:0000256" key="12">
    <source>
        <dbReference type="ARBA" id="ARBA00023012"/>
    </source>
</evidence>
<evidence type="ECO:0000256" key="8">
    <source>
        <dbReference type="ARBA" id="ARBA00022741"/>
    </source>
</evidence>
<proteinExistence type="predicted"/>
<dbReference type="InterPro" id="IPR010559">
    <property type="entry name" value="Sig_transdc_His_kin_internal"/>
</dbReference>
<keyword evidence="9 17" id="KW-0418">Kinase</keyword>
<evidence type="ECO:0000256" key="13">
    <source>
        <dbReference type="ARBA" id="ARBA00023136"/>
    </source>
</evidence>
<dbReference type="GO" id="GO:0000155">
    <property type="term" value="F:phosphorelay sensor kinase activity"/>
    <property type="evidence" value="ECO:0007669"/>
    <property type="project" value="InterPro"/>
</dbReference>
<sequence>MIRARLSAFNNSLHNKLFFSYAVVIVIPLLILGGILYMTTIGLTQRQTQENRLLEMKVLSQNLQEYFNSLELYSRAIYTGEIQQLLNRGLPEDMIEQTRWKTSLFQQFAEWYGYMGVKGEIHNVTIVMPDGTMIQRDPLYIDESFADQSWYTQTLALQGEVRVAGPFKRSYYLPPSAASPYTFSLVRKINNTTGSAALGGLVVDVSVMDIYRMLGGLELKDVLILNADNEIVYSSAVEQIGQRWEDGSKIGANFSGWMDIGGERMFVGSAYSDVTGWRFVTLDPLSSIQSNSIRYRDITFGIGAFALVVALVISTFVSRRITRPLRSLQQKMKKVQAGDFNIQLDVASSDEVGQLTRSFNRMTEEIHTLVHHVYKSELARKEAQLKALHSQINPHFLYNTLDSMNAIAVIEEVPLLSRMAKMLSEMFRYSISSGEQIVPLREELKQVVRYVEIQQIRYDDKFSLVVNIPEGLLDYRIPKLTLQPIVENAIYHGLEMIPGEGRISIVGRETDDCTILEVSDNGKGIPPEELADIQGRLRQRGAPSSVEHIGLANVQERLELHYGADCGISVVSEPGQGTTVAYRLPRAGASSVAVP</sequence>
<evidence type="ECO:0000256" key="5">
    <source>
        <dbReference type="ARBA" id="ARBA00022553"/>
    </source>
</evidence>
<dbReference type="InterPro" id="IPR004358">
    <property type="entry name" value="Sig_transdc_His_kin-like_C"/>
</dbReference>
<dbReference type="SMART" id="SM00304">
    <property type="entry name" value="HAMP"/>
    <property type="match status" value="1"/>
</dbReference>
<dbReference type="Pfam" id="PF00672">
    <property type="entry name" value="HAMP"/>
    <property type="match status" value="1"/>
</dbReference>
<dbReference type="InterPro" id="IPR003594">
    <property type="entry name" value="HATPase_dom"/>
</dbReference>
<dbReference type="InterPro" id="IPR050640">
    <property type="entry name" value="Bact_2-comp_sensor_kinase"/>
</dbReference>
<keyword evidence="4" id="KW-1003">Cell membrane</keyword>
<dbReference type="CDD" id="cd06225">
    <property type="entry name" value="HAMP"/>
    <property type="match status" value="1"/>
</dbReference>
<evidence type="ECO:0000256" key="4">
    <source>
        <dbReference type="ARBA" id="ARBA00022475"/>
    </source>
</evidence>
<keyword evidence="18" id="KW-1185">Reference proteome</keyword>
<dbReference type="Proteomes" id="UP000256977">
    <property type="component" value="Unassembled WGS sequence"/>
</dbReference>
<dbReference type="RefSeq" id="WP_116059248.1">
    <property type="nucleotide sequence ID" value="NZ_QRDZ01000002.1"/>
</dbReference>
<evidence type="ECO:0000259" key="15">
    <source>
        <dbReference type="PROSITE" id="PS50109"/>
    </source>
</evidence>
<keyword evidence="13 14" id="KW-0472">Membrane</keyword>
<reference evidence="17 18" key="1">
    <citation type="submission" date="2018-07" db="EMBL/GenBank/DDBJ databases">
        <title>Genomic Encyclopedia of Type Strains, Phase III (KMG-III): the genomes of soil and plant-associated and newly described type strains.</title>
        <authorList>
            <person name="Whitman W."/>
        </authorList>
    </citation>
    <scope>NUCLEOTIDE SEQUENCE [LARGE SCALE GENOMIC DNA]</scope>
    <source>
        <strain evidence="17 18">CECT 7287</strain>
    </source>
</reference>